<organism evidence="1 2">
    <name type="scientific">Azospira restricta</name>
    <dbReference type="NCBI Taxonomy" id="404405"/>
    <lineage>
        <taxon>Bacteria</taxon>
        <taxon>Pseudomonadati</taxon>
        <taxon>Pseudomonadota</taxon>
        <taxon>Betaproteobacteria</taxon>
        <taxon>Rhodocyclales</taxon>
        <taxon>Rhodocyclaceae</taxon>
        <taxon>Azospira</taxon>
    </lineage>
</organism>
<accession>A0A974PVE1</accession>
<dbReference type="InterPro" id="IPR021292">
    <property type="entry name" value="DUF2863"/>
</dbReference>
<proteinExistence type="predicted"/>
<reference evidence="1" key="1">
    <citation type="submission" date="2020-11" db="EMBL/GenBank/DDBJ databases">
        <title>Azospira restricta DSM 18626 genome sequence.</title>
        <authorList>
            <person name="Moe W.M."/>
        </authorList>
    </citation>
    <scope>NUCLEOTIDE SEQUENCE</scope>
    <source>
        <strain evidence="1">DSM 18626</strain>
    </source>
</reference>
<dbReference type="KEGG" id="ares:IWH25_10525"/>
<evidence type="ECO:0000313" key="1">
    <source>
        <dbReference type="EMBL" id="QRJ62232.1"/>
    </source>
</evidence>
<dbReference type="Proteomes" id="UP000663444">
    <property type="component" value="Chromosome"/>
</dbReference>
<dbReference type="RefSeq" id="WP_203385760.1">
    <property type="nucleotide sequence ID" value="NZ_CP064781.1"/>
</dbReference>
<sequence length="391" mass="43159">MKRSRFASRSRISADATELARLAAGLAESGSKIEDAYWEGRLAELVDSLLQSGAEDDLNAALDRLFDTNPTAHDELADMVEARAETGTLAHAGEDFDILLFAVPVLAWSRYSIPSGTLPKPALDALKTQLGAHAFAAGTQIALTDYLFSPDQLPRSFVDTWQLQRELGAAALEGRNLTLDTENFDETNRFLSDVRYLVGAVAVRRGLPIFRWNEKDGSRESAQKEWIKQGGPNLEPLLTGCAYQPLLPDAYHAACRAADKASRPYSLRASVAFLQTTLGVAADQLRAVIGPFHDRRLEEYRIGFGPRERDNLHHGVVWPLLGTEDENTDAVGEIESVLRECGLKEIVFHDHPFPFEFCDDCGMPLYPNAEGEVVHPEMPEQGHDAPPQTLH</sequence>
<dbReference type="EMBL" id="CP064781">
    <property type="protein sequence ID" value="QRJ62232.1"/>
    <property type="molecule type" value="Genomic_DNA"/>
</dbReference>
<dbReference type="Pfam" id="PF11062">
    <property type="entry name" value="DUF2863"/>
    <property type="match status" value="1"/>
</dbReference>
<dbReference type="AlphaFoldDB" id="A0A974PVE1"/>
<keyword evidence="2" id="KW-1185">Reference proteome</keyword>
<protein>
    <submittedName>
        <fullName evidence="1">DUF2863 family protein</fullName>
    </submittedName>
</protein>
<evidence type="ECO:0000313" key="2">
    <source>
        <dbReference type="Proteomes" id="UP000663444"/>
    </source>
</evidence>
<name>A0A974PVE1_9RHOO</name>
<gene>
    <name evidence="1" type="ORF">IWH25_10525</name>
</gene>